<reference evidence="3 4" key="1">
    <citation type="submission" date="2015-06" db="EMBL/GenBank/DDBJ databases">
        <title>Draft genome of the ant-associated black yeast Phialophora attae CBS 131958.</title>
        <authorList>
            <person name="Moreno L.F."/>
            <person name="Stielow B.J."/>
            <person name="de Hoog S."/>
            <person name="Vicente V.A."/>
            <person name="Weiss V.A."/>
            <person name="de Vries M."/>
            <person name="Cruz L.M."/>
            <person name="Souza E.M."/>
        </authorList>
    </citation>
    <scope>NUCLEOTIDE SEQUENCE [LARGE SCALE GENOMIC DNA]</scope>
    <source>
        <strain evidence="3 4">CBS 131958</strain>
    </source>
</reference>
<dbReference type="Proteomes" id="UP000038010">
    <property type="component" value="Unassembled WGS sequence"/>
</dbReference>
<feature type="region of interest" description="Disordered" evidence="1">
    <location>
        <begin position="207"/>
        <end position="238"/>
    </location>
</feature>
<name>A0A0N1NZE5_9EURO</name>
<feature type="compositionally biased region" description="Polar residues" evidence="1">
    <location>
        <begin position="405"/>
        <end position="427"/>
    </location>
</feature>
<dbReference type="InterPro" id="IPR050357">
    <property type="entry name" value="Arrestin_domain-protein"/>
</dbReference>
<dbReference type="GO" id="GO:0070086">
    <property type="term" value="P:ubiquitin-dependent endocytosis"/>
    <property type="evidence" value="ECO:0007669"/>
    <property type="project" value="TreeGrafter"/>
</dbReference>
<dbReference type="InterPro" id="IPR011021">
    <property type="entry name" value="Arrestin-like_N"/>
</dbReference>
<evidence type="ECO:0000259" key="2">
    <source>
        <dbReference type="Pfam" id="PF00339"/>
    </source>
</evidence>
<dbReference type="GO" id="GO:0005886">
    <property type="term" value="C:plasma membrane"/>
    <property type="evidence" value="ECO:0007669"/>
    <property type="project" value="TreeGrafter"/>
</dbReference>
<feature type="domain" description="Arrestin-like N-terminal" evidence="2">
    <location>
        <begin position="3"/>
        <end position="113"/>
    </location>
</feature>
<dbReference type="RefSeq" id="XP_017997465.1">
    <property type="nucleotide sequence ID" value="XM_018139055.1"/>
</dbReference>
<dbReference type="Gene3D" id="2.60.40.640">
    <property type="match status" value="1"/>
</dbReference>
<evidence type="ECO:0000313" key="4">
    <source>
        <dbReference type="Proteomes" id="UP000038010"/>
    </source>
</evidence>
<evidence type="ECO:0000256" key="1">
    <source>
        <dbReference type="SAM" id="MobiDB-lite"/>
    </source>
</evidence>
<comment type="caution">
    <text evidence="3">The sequence shown here is derived from an EMBL/GenBank/DDBJ whole genome shotgun (WGS) entry which is preliminary data.</text>
</comment>
<proteinExistence type="predicted"/>
<dbReference type="InterPro" id="IPR014752">
    <property type="entry name" value="Arrestin-like_C"/>
</dbReference>
<dbReference type="OrthoDB" id="3365616at2759"/>
<dbReference type="EMBL" id="LFJN01000024">
    <property type="protein sequence ID" value="KPI37502.1"/>
    <property type="molecule type" value="Genomic_DNA"/>
</dbReference>
<dbReference type="Pfam" id="PF00339">
    <property type="entry name" value="Arrestin_N"/>
    <property type="match status" value="1"/>
</dbReference>
<dbReference type="PANTHER" id="PTHR11188:SF166">
    <property type="entry name" value="ARRESTIN (OR S-ANTIGEN), N-TERMINAL DOMAIN PROTEIN (AFU_ORTHOLOGUE AFUA_7G02050)"/>
    <property type="match status" value="1"/>
</dbReference>
<evidence type="ECO:0000313" key="3">
    <source>
        <dbReference type="EMBL" id="KPI37502.1"/>
    </source>
</evidence>
<keyword evidence="4" id="KW-1185">Reference proteome</keyword>
<accession>A0A0N1NZE5</accession>
<dbReference type="VEuPathDB" id="FungiDB:AB675_10293"/>
<dbReference type="AlphaFoldDB" id="A0A0N1NZE5"/>
<feature type="compositionally biased region" description="Polar residues" evidence="1">
    <location>
        <begin position="484"/>
        <end position="493"/>
    </location>
</feature>
<dbReference type="GO" id="GO:0005829">
    <property type="term" value="C:cytosol"/>
    <property type="evidence" value="ECO:0007669"/>
    <property type="project" value="TreeGrafter"/>
</dbReference>
<dbReference type="STRING" id="1664694.A0A0N1NZE5"/>
<dbReference type="PANTHER" id="PTHR11188">
    <property type="entry name" value="ARRESTIN DOMAIN CONTAINING PROTEIN"/>
    <property type="match status" value="1"/>
</dbReference>
<feature type="compositionally biased region" description="Polar residues" evidence="1">
    <location>
        <begin position="503"/>
        <end position="521"/>
    </location>
</feature>
<organism evidence="3 4">
    <name type="scientific">Cyphellophora attinorum</name>
    <dbReference type="NCBI Taxonomy" id="1664694"/>
    <lineage>
        <taxon>Eukaryota</taxon>
        <taxon>Fungi</taxon>
        <taxon>Dikarya</taxon>
        <taxon>Ascomycota</taxon>
        <taxon>Pezizomycotina</taxon>
        <taxon>Eurotiomycetes</taxon>
        <taxon>Chaetothyriomycetidae</taxon>
        <taxon>Chaetothyriales</taxon>
        <taxon>Cyphellophoraceae</taxon>
        <taxon>Cyphellophora</taxon>
    </lineage>
</organism>
<feature type="region of interest" description="Disordered" evidence="1">
    <location>
        <begin position="401"/>
        <end position="546"/>
    </location>
</feature>
<sequence length="546" mass="60863">MSVRIHFDQPDNHCYTNLDYVSGRVTLILPADATIAAITVKLEAEARTRLEAPKYPGNERSEKKRTEREIHKLLYQVLTVFPTPELQASSPNAHFTLLAGQYNYAFKFKFPFNNDCNKNQSLLKDLKVGQLNVQFAPDLDQHVKKTLPPSLSGFPGRADIFYYLKVTVVRPKFYQENIRSQITLKFLPIEPPRPPDKQEETFARRKQQFQKYAGQPARKNSLFKKSAPDSPVAEPPTFQVDARLPNPAILTCNESIPLRMLVQRLGDVNADVYLSMFQIELVGWTEIRAHDLKRVESGSWIIKSLANMNMPLNMPKLKSQTEFKVPSHLWDSVPLPNTVAPSFDTCNISRKYELEIRVGLSHSVDGDSRPEMIVLPLKLPVEVWSGIAPPAGLVRAMRERAGTAESGNDNPTQQSAKHTYETSNSAPSPAVPGGSMQKQQPLPASGEDDGPPPPSYEDAMAEDFTPVDGPRREYNIPAGEPQTPAFNSDSKSGGLSRRVSERLFSSNAPSGPGRVTQQSNTIEEEQSYTEDNPPPLPTRSSTTEKG</sequence>
<dbReference type="GO" id="GO:0031625">
    <property type="term" value="F:ubiquitin protein ligase binding"/>
    <property type="evidence" value="ECO:0007669"/>
    <property type="project" value="TreeGrafter"/>
</dbReference>
<dbReference type="GO" id="GO:0030674">
    <property type="term" value="F:protein-macromolecule adaptor activity"/>
    <property type="evidence" value="ECO:0007669"/>
    <property type="project" value="TreeGrafter"/>
</dbReference>
<dbReference type="CDD" id="cd22952">
    <property type="entry name" value="ART10-like"/>
    <property type="match status" value="1"/>
</dbReference>
<gene>
    <name evidence="3" type="ORF">AB675_10293</name>
</gene>
<dbReference type="GeneID" id="28730935"/>
<protein>
    <recommendedName>
        <fullName evidence="2">Arrestin-like N-terminal domain-containing protein</fullName>
    </recommendedName>
</protein>